<evidence type="ECO:0000313" key="5">
    <source>
        <dbReference type="EMBL" id="SIR27220.1"/>
    </source>
</evidence>
<comment type="cofactor">
    <cofactor evidence="1">
        <name>Zn(2+)</name>
        <dbReference type="ChEBI" id="CHEBI:29105"/>
    </cofactor>
</comment>
<dbReference type="InterPro" id="IPR008567">
    <property type="entry name" value="BKACE"/>
</dbReference>
<dbReference type="AlphaFoldDB" id="A0A1N6ZJZ7"/>
<dbReference type="Pfam" id="PF05853">
    <property type="entry name" value="BKACE"/>
    <property type="match status" value="1"/>
</dbReference>
<dbReference type="InterPro" id="IPR013785">
    <property type="entry name" value="Aldolase_TIM"/>
</dbReference>
<keyword evidence="3" id="KW-0479">Metal-binding</keyword>
<evidence type="ECO:0000256" key="4">
    <source>
        <dbReference type="ARBA" id="ARBA00022833"/>
    </source>
</evidence>
<keyword evidence="2" id="KW-0808">Transferase</keyword>
<dbReference type="OrthoDB" id="258715at2157"/>
<dbReference type="Proteomes" id="UP000186914">
    <property type="component" value="Unassembled WGS sequence"/>
</dbReference>
<dbReference type="GO" id="GO:0046872">
    <property type="term" value="F:metal ion binding"/>
    <property type="evidence" value="ECO:0007669"/>
    <property type="project" value="UniProtKB-KW"/>
</dbReference>
<sequence>MSGNKTAQTAENAGRRDALHQNLYDDLAFNELESSSTFTPEMAKEFFLVHREDSIDTMDSPVIIECAYPGWQAGGDHYPAVPDTKEEQSLELIESVEAGAAAVHVHPRNEQRRPQWEDPELLAEILDPVEVECGEVVTTSQTWTTGPHADYVTATEKLLRLGEDNKFCQGSVVLPMGLFGAGTYHSPSSIKEGVRFFGENGIKPVFQLYDTHVLYDLKHRLFDKEDLNEESHLLNLYLGAHHSQTTNNDPWSYLNVISSIYNTRETVDDSIVGVNPGGRNWLPTLILGLLAGANVVRVGIEDAYWKYPHRDEVIQKNSEVIELAVEFAEMLSRRVITDPDEAREFLGMEYTSPR</sequence>
<evidence type="ECO:0000313" key="6">
    <source>
        <dbReference type="Proteomes" id="UP000186914"/>
    </source>
</evidence>
<dbReference type="Gene3D" id="3.20.20.70">
    <property type="entry name" value="Aldolase class I"/>
    <property type="match status" value="1"/>
</dbReference>
<reference evidence="6" key="1">
    <citation type="submission" date="2017-01" db="EMBL/GenBank/DDBJ databases">
        <authorList>
            <person name="Varghese N."/>
            <person name="Submissions S."/>
        </authorList>
    </citation>
    <scope>NUCLEOTIDE SEQUENCE [LARGE SCALE GENOMIC DNA]</scope>
    <source>
        <strain evidence="6">CGMCC 1.7737</strain>
    </source>
</reference>
<dbReference type="RefSeq" id="WP_076429974.1">
    <property type="nucleotide sequence ID" value="NZ_FTNO01000001.1"/>
</dbReference>
<proteinExistence type="predicted"/>
<organism evidence="5 6">
    <name type="scientific">Haladaptatus litoreus</name>
    <dbReference type="NCBI Taxonomy" id="553468"/>
    <lineage>
        <taxon>Archaea</taxon>
        <taxon>Methanobacteriati</taxon>
        <taxon>Methanobacteriota</taxon>
        <taxon>Stenosarchaea group</taxon>
        <taxon>Halobacteria</taxon>
        <taxon>Halobacteriales</taxon>
        <taxon>Haladaptataceae</taxon>
        <taxon>Haladaptatus</taxon>
    </lineage>
</organism>
<dbReference type="EMBL" id="FTNO01000001">
    <property type="protein sequence ID" value="SIR27220.1"/>
    <property type="molecule type" value="Genomic_DNA"/>
</dbReference>
<evidence type="ECO:0000256" key="3">
    <source>
        <dbReference type="ARBA" id="ARBA00022723"/>
    </source>
</evidence>
<evidence type="ECO:0000256" key="2">
    <source>
        <dbReference type="ARBA" id="ARBA00022679"/>
    </source>
</evidence>
<keyword evidence="4" id="KW-0862">Zinc</keyword>
<name>A0A1N6ZJZ7_9EURY</name>
<dbReference type="PANTHER" id="PTHR37418:SF2">
    <property type="entry name" value="3-KETO-5-AMINOHEXANOATE CLEAVAGE ENZYME"/>
    <property type="match status" value="1"/>
</dbReference>
<accession>A0A1N6ZJZ7</accession>
<evidence type="ECO:0000256" key="1">
    <source>
        <dbReference type="ARBA" id="ARBA00001947"/>
    </source>
</evidence>
<dbReference type="PANTHER" id="PTHR37418">
    <property type="entry name" value="3-KETO-5-AMINOHEXANOATE CLEAVAGE ENZYME-RELATED"/>
    <property type="match status" value="1"/>
</dbReference>
<protein>
    <submittedName>
        <fullName evidence="5">Uncharacterized conserved protein, DUF849 family</fullName>
    </submittedName>
</protein>
<gene>
    <name evidence="5" type="ORF">SAMN05421858_2064</name>
</gene>
<keyword evidence="6" id="KW-1185">Reference proteome</keyword>
<dbReference type="GO" id="GO:0043720">
    <property type="term" value="F:3-keto-5-aminohexanoate cleavage activity"/>
    <property type="evidence" value="ECO:0007669"/>
    <property type="project" value="InterPro"/>
</dbReference>